<dbReference type="PANTHER" id="PTHR42760">
    <property type="entry name" value="SHORT-CHAIN DEHYDROGENASES/REDUCTASES FAMILY MEMBER"/>
    <property type="match status" value="1"/>
</dbReference>
<dbReference type="FunFam" id="3.40.50.720:FF:000084">
    <property type="entry name" value="Short-chain dehydrogenase reductase"/>
    <property type="match status" value="1"/>
</dbReference>
<gene>
    <name evidence="6" type="ORF">SAMN05216267_101686</name>
</gene>
<dbReference type="InterPro" id="IPR057326">
    <property type="entry name" value="KR_dom"/>
</dbReference>
<dbReference type="NCBIfam" id="TIGR04316">
    <property type="entry name" value="dhbA_paeA"/>
    <property type="match status" value="1"/>
</dbReference>
<dbReference type="EC" id="1.3.1.28" evidence="3"/>
<dbReference type="InterPro" id="IPR002347">
    <property type="entry name" value="SDR_fam"/>
</dbReference>
<evidence type="ECO:0000313" key="6">
    <source>
        <dbReference type="EMBL" id="SEO06027.1"/>
    </source>
</evidence>
<reference evidence="6 7" key="1">
    <citation type="submission" date="2016-10" db="EMBL/GenBank/DDBJ databases">
        <authorList>
            <person name="de Groot N.N."/>
        </authorList>
    </citation>
    <scope>NUCLEOTIDE SEQUENCE [LARGE SCALE GENOMIC DNA]</scope>
    <source>
        <strain evidence="6 7">CGMCC 4.2026</strain>
    </source>
</reference>
<dbReference type="SUPFAM" id="SSF51735">
    <property type="entry name" value="NAD(P)-binding Rossmann-fold domains"/>
    <property type="match status" value="1"/>
</dbReference>
<dbReference type="PROSITE" id="PS00061">
    <property type="entry name" value="ADH_SHORT"/>
    <property type="match status" value="1"/>
</dbReference>
<evidence type="ECO:0000256" key="1">
    <source>
        <dbReference type="ARBA" id="ARBA00006484"/>
    </source>
</evidence>
<dbReference type="STRING" id="310780.SAMN05216267_101686"/>
<sequence>MNGHDPVTDGEFAGTTAVVSGAGSGIGRHVAQTLAACGSTVALLDRDAKAVRAAAEECAAAGFSVLPVAVDVADSGAVDRAVAEVEDACGPIDHLVSAAGVLRLGDVATTTDEDWRHIFSVNVDGVFHLSRAVLRRMMPRRRGTIVTVASNAGRVPRAQMAAYGASKAATAHFAKSLALEAAAFGIRCNVVSPGSTDTPMLRSMWTDDSGPVHTVDGDPAAYRLGIPLRKLARPADITDAVLFLLSARSGHITMQDLCVDGGAVLGA</sequence>
<evidence type="ECO:0000256" key="2">
    <source>
        <dbReference type="ARBA" id="ARBA00023002"/>
    </source>
</evidence>
<dbReference type="PRINTS" id="PR00080">
    <property type="entry name" value="SDRFAMILY"/>
</dbReference>
<evidence type="ECO:0000256" key="3">
    <source>
        <dbReference type="NCBIfam" id="TIGR04316"/>
    </source>
</evidence>
<keyword evidence="2" id="KW-0560">Oxidoreductase</keyword>
<organism evidence="6 7">
    <name type="scientific">Actinacidiphila rubida</name>
    <dbReference type="NCBI Taxonomy" id="310780"/>
    <lineage>
        <taxon>Bacteria</taxon>
        <taxon>Bacillati</taxon>
        <taxon>Actinomycetota</taxon>
        <taxon>Actinomycetes</taxon>
        <taxon>Kitasatosporales</taxon>
        <taxon>Streptomycetaceae</taxon>
        <taxon>Actinacidiphila</taxon>
    </lineage>
</organism>
<proteinExistence type="inferred from homology"/>
<dbReference type="Gene3D" id="3.40.50.720">
    <property type="entry name" value="NAD(P)-binding Rossmann-like Domain"/>
    <property type="match status" value="1"/>
</dbReference>
<dbReference type="InterPro" id="IPR036291">
    <property type="entry name" value="NAD(P)-bd_dom_sf"/>
</dbReference>
<name>A0A1H8LLP1_9ACTN</name>
<dbReference type="Proteomes" id="UP000181951">
    <property type="component" value="Unassembled WGS sequence"/>
</dbReference>
<dbReference type="SMART" id="SM00822">
    <property type="entry name" value="PKS_KR"/>
    <property type="match status" value="1"/>
</dbReference>
<dbReference type="GO" id="GO:0019290">
    <property type="term" value="P:siderophore biosynthetic process"/>
    <property type="evidence" value="ECO:0007669"/>
    <property type="project" value="InterPro"/>
</dbReference>
<protein>
    <recommendedName>
        <fullName evidence="3">2,3-dihydro-2,3-dihydroxybenzoate dehydrogenase</fullName>
        <ecNumber evidence="3">1.3.1.28</ecNumber>
    </recommendedName>
</protein>
<dbReference type="OrthoDB" id="9803333at2"/>
<dbReference type="InterPro" id="IPR020904">
    <property type="entry name" value="Sc_DH/Rdtase_CS"/>
</dbReference>
<keyword evidence="7" id="KW-1185">Reference proteome</keyword>
<evidence type="ECO:0000313" key="7">
    <source>
        <dbReference type="Proteomes" id="UP000181951"/>
    </source>
</evidence>
<dbReference type="Pfam" id="PF00106">
    <property type="entry name" value="adh_short"/>
    <property type="match status" value="1"/>
</dbReference>
<dbReference type="InterPro" id="IPR003560">
    <property type="entry name" value="DHB_DH"/>
</dbReference>
<dbReference type="EMBL" id="FODD01000016">
    <property type="protein sequence ID" value="SEO06027.1"/>
    <property type="molecule type" value="Genomic_DNA"/>
</dbReference>
<dbReference type="NCBIfam" id="NF006074">
    <property type="entry name" value="PRK08220.1"/>
    <property type="match status" value="1"/>
</dbReference>
<evidence type="ECO:0000256" key="4">
    <source>
        <dbReference type="RuleBase" id="RU000363"/>
    </source>
</evidence>
<dbReference type="AlphaFoldDB" id="A0A1H8LLP1"/>
<dbReference type="GO" id="GO:0016616">
    <property type="term" value="F:oxidoreductase activity, acting on the CH-OH group of donors, NAD or NADP as acceptor"/>
    <property type="evidence" value="ECO:0007669"/>
    <property type="project" value="UniProtKB-ARBA"/>
</dbReference>
<dbReference type="GO" id="GO:0008667">
    <property type="term" value="F:2,3-dihydro-2,3-dihydroxybenzoate dehydrogenase activity"/>
    <property type="evidence" value="ECO:0007669"/>
    <property type="project" value="UniProtKB-UniRule"/>
</dbReference>
<comment type="similarity">
    <text evidence="1 4">Belongs to the short-chain dehydrogenases/reductases (SDR) family.</text>
</comment>
<feature type="domain" description="Ketoreductase" evidence="5">
    <location>
        <begin position="15"/>
        <end position="196"/>
    </location>
</feature>
<dbReference type="PANTHER" id="PTHR42760:SF115">
    <property type="entry name" value="3-OXOACYL-[ACYL-CARRIER-PROTEIN] REDUCTASE FABG"/>
    <property type="match status" value="1"/>
</dbReference>
<dbReference type="PRINTS" id="PR01397">
    <property type="entry name" value="DHBDHDRGNASE"/>
</dbReference>
<evidence type="ECO:0000259" key="5">
    <source>
        <dbReference type="SMART" id="SM00822"/>
    </source>
</evidence>
<dbReference type="RefSeq" id="WP_069461702.1">
    <property type="nucleotide sequence ID" value="NZ_FODD01000016.1"/>
</dbReference>
<accession>A0A1H8LLP1</accession>